<evidence type="ECO:0000256" key="5">
    <source>
        <dbReference type="ARBA" id="ARBA00022737"/>
    </source>
</evidence>
<sequence length="353" mass="39913">MLINHLESSEDTEFREMCVDMIVDLLREDDLITWSNLSASTQSTVKTFLLNSIMVEESGFVVLKLGSIVLKLATSFIKDNNWPELVPFLYQCLDSSSKKYAKASAFLTLAGLAEKVGETIVHSMKGLHSIFRDTLNDDKLDLEVRSVAMYAAINFIQCLSSSNEKERFQDLLPCMMKTLNDALSSESGGSVFKPFVREALSRINVVLMHFRAHEPVNEEAYDKAVSALCKICLLHRESIDSAQVIPIWLNCLPIKADLHEAKYVHDELCSMVERLDRDIIGHNYQYLPKIVSVFAEVVFSDEKDVSTEETANRMISVLRHLQQTLPPATMESAWSYLLPHQEMTLKSLLSPEV</sequence>
<dbReference type="InterPro" id="IPR057672">
    <property type="entry name" value="TPR_IPO4/5"/>
</dbReference>
<dbReference type="GO" id="GO:0005737">
    <property type="term" value="C:cytoplasm"/>
    <property type="evidence" value="ECO:0007669"/>
    <property type="project" value="UniProtKB-SubCell"/>
</dbReference>
<comment type="caution">
    <text evidence="9">The sequence shown here is derived from an EMBL/GenBank/DDBJ whole genome shotgun (WGS) entry which is preliminary data.</text>
</comment>
<dbReference type="Gene3D" id="1.25.10.10">
    <property type="entry name" value="Leucine-rich Repeat Variant"/>
    <property type="match status" value="2"/>
</dbReference>
<dbReference type="GO" id="GO:0006606">
    <property type="term" value="P:protein import into nucleus"/>
    <property type="evidence" value="ECO:0007669"/>
    <property type="project" value="InterPro"/>
</dbReference>
<reference evidence="9 10" key="1">
    <citation type="journal article" date="2014" name="Nat. Genet.">
        <title>Genome sequence of the hot pepper provides insights into the evolution of pungency in Capsicum species.</title>
        <authorList>
            <person name="Kim S."/>
            <person name="Park M."/>
            <person name="Yeom S.I."/>
            <person name="Kim Y.M."/>
            <person name="Lee J.M."/>
            <person name="Lee H.A."/>
            <person name="Seo E."/>
            <person name="Choi J."/>
            <person name="Cheong K."/>
            <person name="Kim K.T."/>
            <person name="Jung K."/>
            <person name="Lee G.W."/>
            <person name="Oh S.K."/>
            <person name="Bae C."/>
            <person name="Kim S.B."/>
            <person name="Lee H.Y."/>
            <person name="Kim S.Y."/>
            <person name="Kim M.S."/>
            <person name="Kang B.C."/>
            <person name="Jo Y.D."/>
            <person name="Yang H.B."/>
            <person name="Jeong H.J."/>
            <person name="Kang W.H."/>
            <person name="Kwon J.K."/>
            <person name="Shin C."/>
            <person name="Lim J.Y."/>
            <person name="Park J.H."/>
            <person name="Huh J.H."/>
            <person name="Kim J.S."/>
            <person name="Kim B.D."/>
            <person name="Cohen O."/>
            <person name="Paran I."/>
            <person name="Suh M.C."/>
            <person name="Lee S.B."/>
            <person name="Kim Y.K."/>
            <person name="Shin Y."/>
            <person name="Noh S.J."/>
            <person name="Park J."/>
            <person name="Seo Y.S."/>
            <person name="Kwon S.Y."/>
            <person name="Kim H.A."/>
            <person name="Park J.M."/>
            <person name="Kim H.J."/>
            <person name="Choi S.B."/>
            <person name="Bosland P.W."/>
            <person name="Reeves G."/>
            <person name="Jo S.H."/>
            <person name="Lee B.W."/>
            <person name="Cho H.T."/>
            <person name="Choi H.S."/>
            <person name="Lee M.S."/>
            <person name="Yu Y."/>
            <person name="Do Choi Y."/>
            <person name="Park B.S."/>
            <person name="van Deynze A."/>
            <person name="Ashrafi H."/>
            <person name="Hill T."/>
            <person name="Kim W.T."/>
            <person name="Pai H.S."/>
            <person name="Ahn H.K."/>
            <person name="Yeam I."/>
            <person name="Giovannoni J.J."/>
            <person name="Rose J.K."/>
            <person name="Sorensen I."/>
            <person name="Lee S.J."/>
            <person name="Kim R.W."/>
            <person name="Choi I.Y."/>
            <person name="Choi B.S."/>
            <person name="Lim J.S."/>
            <person name="Lee Y.H."/>
            <person name="Choi D."/>
        </authorList>
    </citation>
    <scope>NUCLEOTIDE SEQUENCE [LARGE SCALE GENOMIC DNA]</scope>
    <source>
        <strain evidence="10">cv. CM334</strain>
    </source>
</reference>
<dbReference type="EMBL" id="AYRZ02000008">
    <property type="protein sequence ID" value="PHT73826.1"/>
    <property type="molecule type" value="Genomic_DNA"/>
</dbReference>
<evidence type="ECO:0000256" key="6">
    <source>
        <dbReference type="ARBA" id="ARBA00022927"/>
    </source>
</evidence>
<feature type="domain" description="IPO4/5-like TPR repeats" evidence="8">
    <location>
        <begin position="64"/>
        <end position="194"/>
    </location>
</feature>
<evidence type="ECO:0000256" key="4">
    <source>
        <dbReference type="ARBA" id="ARBA00022490"/>
    </source>
</evidence>
<evidence type="ECO:0000256" key="3">
    <source>
        <dbReference type="ARBA" id="ARBA00022448"/>
    </source>
</evidence>
<keyword evidence="5" id="KW-0677">Repeat</keyword>
<evidence type="ECO:0000256" key="7">
    <source>
        <dbReference type="ARBA" id="ARBA00023242"/>
    </source>
</evidence>
<comment type="subcellular location">
    <subcellularLocation>
        <location evidence="2">Cytoplasm</location>
    </subcellularLocation>
    <subcellularLocation>
        <location evidence="1">Nucleus</location>
    </subcellularLocation>
</comment>
<protein>
    <recommendedName>
        <fullName evidence="8">IPO4/5-like TPR repeats domain-containing protein</fullName>
    </recommendedName>
</protein>
<evidence type="ECO:0000313" key="10">
    <source>
        <dbReference type="Proteomes" id="UP000222542"/>
    </source>
</evidence>
<proteinExistence type="predicted"/>
<organism evidence="9 10">
    <name type="scientific">Capsicum annuum</name>
    <name type="common">Capsicum pepper</name>
    <dbReference type="NCBI Taxonomy" id="4072"/>
    <lineage>
        <taxon>Eukaryota</taxon>
        <taxon>Viridiplantae</taxon>
        <taxon>Streptophyta</taxon>
        <taxon>Embryophyta</taxon>
        <taxon>Tracheophyta</taxon>
        <taxon>Spermatophyta</taxon>
        <taxon>Magnoliopsida</taxon>
        <taxon>eudicotyledons</taxon>
        <taxon>Gunneridae</taxon>
        <taxon>Pentapetalae</taxon>
        <taxon>asterids</taxon>
        <taxon>lamiids</taxon>
        <taxon>Solanales</taxon>
        <taxon>Solanaceae</taxon>
        <taxon>Solanoideae</taxon>
        <taxon>Capsiceae</taxon>
        <taxon>Capsicum</taxon>
    </lineage>
</organism>
<dbReference type="InterPro" id="IPR040122">
    <property type="entry name" value="Importin_beta"/>
</dbReference>
<evidence type="ECO:0000259" key="8">
    <source>
        <dbReference type="Pfam" id="PF25780"/>
    </source>
</evidence>
<keyword evidence="7" id="KW-0539">Nucleus</keyword>
<dbReference type="Proteomes" id="UP000222542">
    <property type="component" value="Unassembled WGS sequence"/>
</dbReference>
<keyword evidence="4" id="KW-0963">Cytoplasm</keyword>
<dbReference type="Gramene" id="PHT73826">
    <property type="protein sequence ID" value="PHT73826"/>
    <property type="gene ID" value="T459_21103"/>
</dbReference>
<accession>A0A2G2YVQ5</accession>
<keyword evidence="10" id="KW-1185">Reference proteome</keyword>
<dbReference type="InterPro" id="IPR011989">
    <property type="entry name" value="ARM-like"/>
</dbReference>
<dbReference type="STRING" id="4072.A0A2G2YVQ5"/>
<dbReference type="PANTHER" id="PTHR10527">
    <property type="entry name" value="IMPORTIN BETA"/>
    <property type="match status" value="1"/>
</dbReference>
<reference evidence="9 10" key="2">
    <citation type="journal article" date="2017" name="Genome Biol.">
        <title>New reference genome sequences of hot pepper reveal the massive evolution of plant disease-resistance genes by retroduplication.</title>
        <authorList>
            <person name="Kim S."/>
            <person name="Park J."/>
            <person name="Yeom S.I."/>
            <person name="Kim Y.M."/>
            <person name="Seo E."/>
            <person name="Kim K.T."/>
            <person name="Kim M.S."/>
            <person name="Lee J.M."/>
            <person name="Cheong K."/>
            <person name="Shin H.S."/>
            <person name="Kim S.B."/>
            <person name="Han K."/>
            <person name="Lee J."/>
            <person name="Park M."/>
            <person name="Lee H.A."/>
            <person name="Lee H.Y."/>
            <person name="Lee Y."/>
            <person name="Oh S."/>
            <person name="Lee J.H."/>
            <person name="Choi E."/>
            <person name="Choi E."/>
            <person name="Lee S.E."/>
            <person name="Jeon J."/>
            <person name="Kim H."/>
            <person name="Choi G."/>
            <person name="Song H."/>
            <person name="Lee J."/>
            <person name="Lee S.C."/>
            <person name="Kwon J.K."/>
            <person name="Lee H.Y."/>
            <person name="Koo N."/>
            <person name="Hong Y."/>
            <person name="Kim R.W."/>
            <person name="Kang W.H."/>
            <person name="Huh J.H."/>
            <person name="Kang B.C."/>
            <person name="Yang T.J."/>
            <person name="Lee Y.H."/>
            <person name="Bennetzen J.L."/>
            <person name="Choi D."/>
        </authorList>
    </citation>
    <scope>NUCLEOTIDE SEQUENCE [LARGE SCALE GENOMIC DNA]</scope>
    <source>
        <strain evidence="10">cv. CM334</strain>
    </source>
</reference>
<gene>
    <name evidence="9" type="ORF">T459_21103</name>
</gene>
<dbReference type="AlphaFoldDB" id="A0A2G2YVQ5"/>
<evidence type="ECO:0000313" key="9">
    <source>
        <dbReference type="EMBL" id="PHT73826.1"/>
    </source>
</evidence>
<dbReference type="InterPro" id="IPR016024">
    <property type="entry name" value="ARM-type_fold"/>
</dbReference>
<dbReference type="SUPFAM" id="SSF48371">
    <property type="entry name" value="ARM repeat"/>
    <property type="match status" value="1"/>
</dbReference>
<keyword evidence="6" id="KW-0653">Protein transport</keyword>
<keyword evidence="3" id="KW-0813">Transport</keyword>
<dbReference type="Pfam" id="PF25780">
    <property type="entry name" value="TPR_IPO5"/>
    <property type="match status" value="1"/>
</dbReference>
<evidence type="ECO:0000256" key="2">
    <source>
        <dbReference type="ARBA" id="ARBA00004496"/>
    </source>
</evidence>
<name>A0A2G2YVQ5_CAPAN</name>
<evidence type="ECO:0000256" key="1">
    <source>
        <dbReference type="ARBA" id="ARBA00004123"/>
    </source>
</evidence>